<dbReference type="HAMAP" id="MF_00634">
    <property type="entry name" value="UPF0235"/>
    <property type="match status" value="1"/>
</dbReference>
<dbReference type="Gene3D" id="3.30.1200.10">
    <property type="entry name" value="YggU-like"/>
    <property type="match status" value="1"/>
</dbReference>
<dbReference type="SMART" id="SM01152">
    <property type="entry name" value="DUF167"/>
    <property type="match status" value="1"/>
</dbReference>
<dbReference type="SUPFAM" id="SSF69786">
    <property type="entry name" value="YggU-like"/>
    <property type="match status" value="1"/>
</dbReference>
<reference evidence="3 4" key="1">
    <citation type="journal article" date="2019" name="Int. J. Syst. Evol. Microbiol.">
        <title>The Global Catalogue of Microorganisms (GCM) 10K type strain sequencing project: providing services to taxonomists for standard genome sequencing and annotation.</title>
        <authorList>
            <consortium name="The Broad Institute Genomics Platform"/>
            <consortium name="The Broad Institute Genome Sequencing Center for Infectious Disease"/>
            <person name="Wu L."/>
            <person name="Ma J."/>
        </authorList>
    </citation>
    <scope>NUCLEOTIDE SEQUENCE [LARGE SCALE GENOMIC DNA]</scope>
    <source>
        <strain evidence="3 4">JCM 9933</strain>
    </source>
</reference>
<dbReference type="Proteomes" id="UP001501588">
    <property type="component" value="Unassembled WGS sequence"/>
</dbReference>
<evidence type="ECO:0000256" key="2">
    <source>
        <dbReference type="HAMAP-Rule" id="MF_00634"/>
    </source>
</evidence>
<dbReference type="InterPro" id="IPR003746">
    <property type="entry name" value="DUF167"/>
</dbReference>
<evidence type="ECO:0000256" key="1">
    <source>
        <dbReference type="ARBA" id="ARBA00010364"/>
    </source>
</evidence>
<dbReference type="NCBIfam" id="TIGR00251">
    <property type="entry name" value="DUF167 family protein"/>
    <property type="match status" value="1"/>
</dbReference>
<accession>A0ABN1F665</accession>
<dbReference type="InterPro" id="IPR036591">
    <property type="entry name" value="YggU-like_sf"/>
</dbReference>
<gene>
    <name evidence="3" type="ORF">GCM10009416_22070</name>
</gene>
<name>A0ABN1F665_9PROT</name>
<dbReference type="PANTHER" id="PTHR13420:SF7">
    <property type="entry name" value="UPF0235 PROTEIN C15ORF40"/>
    <property type="match status" value="1"/>
</dbReference>
<organism evidence="3 4">
    <name type="scientific">Craurococcus roseus</name>
    <dbReference type="NCBI Taxonomy" id="77585"/>
    <lineage>
        <taxon>Bacteria</taxon>
        <taxon>Pseudomonadati</taxon>
        <taxon>Pseudomonadota</taxon>
        <taxon>Alphaproteobacteria</taxon>
        <taxon>Acetobacterales</taxon>
        <taxon>Acetobacteraceae</taxon>
        <taxon>Craurococcus</taxon>
    </lineage>
</organism>
<dbReference type="PANTHER" id="PTHR13420">
    <property type="entry name" value="UPF0235 PROTEIN C15ORF40"/>
    <property type="match status" value="1"/>
</dbReference>
<protein>
    <recommendedName>
        <fullName evidence="2">UPF0235 protein GCM10009416_22070</fullName>
    </recommendedName>
</protein>
<comment type="caution">
    <text evidence="3">The sequence shown here is derived from an EMBL/GenBank/DDBJ whole genome shotgun (WGS) entry which is preliminary data.</text>
</comment>
<evidence type="ECO:0000313" key="4">
    <source>
        <dbReference type="Proteomes" id="UP001501588"/>
    </source>
</evidence>
<proteinExistence type="inferred from homology"/>
<sequence length="123" mass="12423">MRSSDPDDDGRAAARLPFATAAGAGVRLAVRLTPRAARDGLDGVAAADAEGRAALRLRVAAPPVDGAANAALVGYVAASLGLRKSDVAIVSGERGRLKLLELSGDPDALLARLAEWVGGGRGR</sequence>
<dbReference type="EMBL" id="BAAAFZ010000027">
    <property type="protein sequence ID" value="GAA0583237.1"/>
    <property type="molecule type" value="Genomic_DNA"/>
</dbReference>
<comment type="similarity">
    <text evidence="1 2">Belongs to the UPF0235 family.</text>
</comment>
<dbReference type="Pfam" id="PF02594">
    <property type="entry name" value="DUF167"/>
    <property type="match status" value="1"/>
</dbReference>
<keyword evidence="4" id="KW-1185">Reference proteome</keyword>
<evidence type="ECO:0000313" key="3">
    <source>
        <dbReference type="EMBL" id="GAA0583237.1"/>
    </source>
</evidence>